<protein>
    <submittedName>
        <fullName evidence="1">Uncharacterized protein</fullName>
    </submittedName>
</protein>
<dbReference type="AlphaFoldDB" id="A0A6J5TZY3"/>
<dbReference type="Proteomes" id="UP000507222">
    <property type="component" value="Unassembled WGS sequence"/>
</dbReference>
<evidence type="ECO:0000313" key="2">
    <source>
        <dbReference type="Proteomes" id="UP000507222"/>
    </source>
</evidence>
<name>A0A6J5TZY3_PRUAR</name>
<gene>
    <name evidence="1" type="ORF">CURHAP_LOCUS13520</name>
</gene>
<reference evidence="1 2" key="1">
    <citation type="submission" date="2020-05" db="EMBL/GenBank/DDBJ databases">
        <authorList>
            <person name="Campoy J."/>
            <person name="Schneeberger K."/>
            <person name="Spophaly S."/>
        </authorList>
    </citation>
    <scope>NUCLEOTIDE SEQUENCE [LARGE SCALE GENOMIC DNA]</scope>
    <source>
        <strain evidence="1">PruArmRojPasFocal</strain>
    </source>
</reference>
<proteinExistence type="predicted"/>
<sequence length="140" mass="15546">MVFSSACAPDDATNNFDAKNLMVEESQGLNISNGSLVDHLISKAQTRSNYQIIKKRFGRLEKGVAEIATENGCYHKYFVYGYLFSKLTQDALCMDKNNTTPAFEGFGELVEESTTEKAASAALREMNGKASFNMLFIFIN</sequence>
<evidence type="ECO:0000313" key="1">
    <source>
        <dbReference type="EMBL" id="CAB4268867.1"/>
    </source>
</evidence>
<organism evidence="1 2">
    <name type="scientific">Prunus armeniaca</name>
    <name type="common">Apricot</name>
    <name type="synonym">Armeniaca vulgaris</name>
    <dbReference type="NCBI Taxonomy" id="36596"/>
    <lineage>
        <taxon>Eukaryota</taxon>
        <taxon>Viridiplantae</taxon>
        <taxon>Streptophyta</taxon>
        <taxon>Embryophyta</taxon>
        <taxon>Tracheophyta</taxon>
        <taxon>Spermatophyta</taxon>
        <taxon>Magnoliopsida</taxon>
        <taxon>eudicotyledons</taxon>
        <taxon>Gunneridae</taxon>
        <taxon>Pentapetalae</taxon>
        <taxon>rosids</taxon>
        <taxon>fabids</taxon>
        <taxon>Rosales</taxon>
        <taxon>Rosaceae</taxon>
        <taxon>Amygdaloideae</taxon>
        <taxon>Amygdaleae</taxon>
        <taxon>Prunus</taxon>
    </lineage>
</organism>
<accession>A0A6J5TZY3</accession>
<dbReference type="EMBL" id="CAEKDK010000002">
    <property type="protein sequence ID" value="CAB4268867.1"/>
    <property type="molecule type" value="Genomic_DNA"/>
</dbReference>